<organism evidence="10 11">
    <name type="scientific">Lacibacter sediminis</name>
    <dbReference type="NCBI Taxonomy" id="2760713"/>
    <lineage>
        <taxon>Bacteria</taxon>
        <taxon>Pseudomonadati</taxon>
        <taxon>Bacteroidota</taxon>
        <taxon>Chitinophagia</taxon>
        <taxon>Chitinophagales</taxon>
        <taxon>Chitinophagaceae</taxon>
        <taxon>Lacibacter</taxon>
    </lineage>
</organism>
<evidence type="ECO:0000256" key="3">
    <source>
        <dbReference type="ARBA" id="ARBA00022448"/>
    </source>
</evidence>
<feature type="transmembrane region" description="Helical" evidence="8">
    <location>
        <begin position="340"/>
        <end position="360"/>
    </location>
</feature>
<feature type="transmembrane region" description="Helical" evidence="8">
    <location>
        <begin position="171"/>
        <end position="196"/>
    </location>
</feature>
<keyword evidence="4" id="KW-1003">Cell membrane</keyword>
<feature type="transmembrane region" description="Helical" evidence="8">
    <location>
        <begin position="285"/>
        <end position="305"/>
    </location>
</feature>
<dbReference type="AlphaFoldDB" id="A0A7G5XJ29"/>
<evidence type="ECO:0000256" key="2">
    <source>
        <dbReference type="ARBA" id="ARBA00007783"/>
    </source>
</evidence>
<dbReference type="KEGG" id="lacs:H4075_04570"/>
<feature type="transmembrane region" description="Helical" evidence="8">
    <location>
        <begin position="250"/>
        <end position="273"/>
    </location>
</feature>
<feature type="transmembrane region" description="Helical" evidence="8">
    <location>
        <begin position="216"/>
        <end position="244"/>
    </location>
</feature>
<dbReference type="Pfam" id="PF12698">
    <property type="entry name" value="ABC2_membrane_3"/>
    <property type="match status" value="1"/>
</dbReference>
<evidence type="ECO:0000259" key="9">
    <source>
        <dbReference type="PROSITE" id="PS51012"/>
    </source>
</evidence>
<evidence type="ECO:0000313" key="10">
    <source>
        <dbReference type="EMBL" id="QNA45482.1"/>
    </source>
</evidence>
<keyword evidence="3" id="KW-0813">Transport</keyword>
<keyword evidence="6 8" id="KW-1133">Transmembrane helix</keyword>
<evidence type="ECO:0000256" key="6">
    <source>
        <dbReference type="ARBA" id="ARBA00022989"/>
    </source>
</evidence>
<dbReference type="EMBL" id="CP060007">
    <property type="protein sequence ID" value="QNA45482.1"/>
    <property type="molecule type" value="Genomic_DNA"/>
</dbReference>
<keyword evidence="11" id="KW-1185">Reference proteome</keyword>
<reference evidence="11" key="1">
    <citation type="submission" date="2020-08" db="EMBL/GenBank/DDBJ databases">
        <title>Lacibacter sp. S13-6-6 genome sequencing.</title>
        <authorList>
            <person name="Jin L."/>
        </authorList>
    </citation>
    <scope>NUCLEOTIDE SEQUENCE [LARGE SCALE GENOMIC DNA]</scope>
    <source>
        <strain evidence="11">S13-6-6</strain>
    </source>
</reference>
<feature type="transmembrane region" description="Helical" evidence="8">
    <location>
        <begin position="21"/>
        <end position="40"/>
    </location>
</feature>
<dbReference type="GO" id="GO:0140359">
    <property type="term" value="F:ABC-type transporter activity"/>
    <property type="evidence" value="ECO:0007669"/>
    <property type="project" value="InterPro"/>
</dbReference>
<gene>
    <name evidence="10" type="ORF">H4075_04570</name>
</gene>
<dbReference type="PANTHER" id="PTHR30294">
    <property type="entry name" value="MEMBRANE COMPONENT OF ABC TRANSPORTER YHHJ-RELATED"/>
    <property type="match status" value="1"/>
</dbReference>
<evidence type="ECO:0000256" key="7">
    <source>
        <dbReference type="ARBA" id="ARBA00023136"/>
    </source>
</evidence>
<evidence type="ECO:0000256" key="1">
    <source>
        <dbReference type="ARBA" id="ARBA00004651"/>
    </source>
</evidence>
<sequence>MKQFFAFVKKEFFHIWRDKRTMFILLGMPVVQIVIFGFALTNEVKNSKIAVLDQSKDAATASLISELNSSRYFDVERNLISADEIEPAFRSGKIKLAVILPNQFGEDLQHVNNATIQLIADASDPNVANTLTNYAAAVVMDYQNRITNNQKLPYTINVETRMLYNPQLKGAYNFVPGVMAMVLLLVCTMMTAITIVREKEMGTMEIMLVSPMKPQLVVFAKAVPYLLLSTINIASILLLSVYVLEVPINGSLALLVAESILFTLVSLSLGLLISSGAESQQTAMFISLVALFLPTVMLSGFMFPIENMPFPLRTVSNIVPAKWYYIIVKSVMIKGVGITAVWKETLILTGMMLFFLVLAIKRFKIRLQ</sequence>
<evidence type="ECO:0000313" key="11">
    <source>
        <dbReference type="Proteomes" id="UP000515344"/>
    </source>
</evidence>
<evidence type="ECO:0000256" key="4">
    <source>
        <dbReference type="ARBA" id="ARBA00022475"/>
    </source>
</evidence>
<dbReference type="InterPro" id="IPR051449">
    <property type="entry name" value="ABC-2_transporter_component"/>
</dbReference>
<dbReference type="InterPro" id="IPR047817">
    <property type="entry name" value="ABC2_TM_bact-type"/>
</dbReference>
<feature type="domain" description="ABC transmembrane type-2" evidence="9">
    <location>
        <begin position="136"/>
        <end position="366"/>
    </location>
</feature>
<name>A0A7G5XJ29_9BACT</name>
<accession>A0A7G5XJ29</accession>
<dbReference type="PANTHER" id="PTHR30294:SF29">
    <property type="entry name" value="MULTIDRUG ABC TRANSPORTER PERMEASE YBHS-RELATED"/>
    <property type="match status" value="1"/>
</dbReference>
<evidence type="ECO:0000256" key="5">
    <source>
        <dbReference type="ARBA" id="ARBA00022692"/>
    </source>
</evidence>
<proteinExistence type="inferred from homology"/>
<dbReference type="RefSeq" id="WP_182804582.1">
    <property type="nucleotide sequence ID" value="NZ_CP060007.1"/>
</dbReference>
<comment type="similarity">
    <text evidence="2">Belongs to the ABC-2 integral membrane protein family.</text>
</comment>
<dbReference type="Proteomes" id="UP000515344">
    <property type="component" value="Chromosome"/>
</dbReference>
<dbReference type="PROSITE" id="PS51012">
    <property type="entry name" value="ABC_TM2"/>
    <property type="match status" value="1"/>
</dbReference>
<dbReference type="Gene3D" id="3.40.1710.10">
    <property type="entry name" value="abc type-2 transporter like domain"/>
    <property type="match status" value="1"/>
</dbReference>
<keyword evidence="5 8" id="KW-0812">Transmembrane</keyword>
<keyword evidence="7 8" id="KW-0472">Membrane</keyword>
<evidence type="ECO:0000256" key="8">
    <source>
        <dbReference type="SAM" id="Phobius"/>
    </source>
</evidence>
<dbReference type="GO" id="GO:0005886">
    <property type="term" value="C:plasma membrane"/>
    <property type="evidence" value="ECO:0007669"/>
    <property type="project" value="UniProtKB-SubCell"/>
</dbReference>
<dbReference type="InterPro" id="IPR013525">
    <property type="entry name" value="ABC2_TM"/>
</dbReference>
<comment type="subcellular location">
    <subcellularLocation>
        <location evidence="1">Cell membrane</location>
        <topology evidence="1">Multi-pass membrane protein</topology>
    </subcellularLocation>
</comment>
<protein>
    <submittedName>
        <fullName evidence="10">ABC transporter permease</fullName>
    </submittedName>
</protein>